<evidence type="ECO:0000313" key="4">
    <source>
        <dbReference type="Proteomes" id="UP001162734"/>
    </source>
</evidence>
<keyword evidence="1" id="KW-0175">Coiled coil</keyword>
<dbReference type="InterPro" id="IPR014717">
    <property type="entry name" value="Transl_elong_EF1B/ribsomal_bS6"/>
</dbReference>
<dbReference type="PANTHER" id="PTHR39555:SF1">
    <property type="entry name" value="TYPE IV PILUS INNER MEMBRANE COMPONENT PILO"/>
    <property type="match status" value="1"/>
</dbReference>
<evidence type="ECO:0000256" key="2">
    <source>
        <dbReference type="SAM" id="Phobius"/>
    </source>
</evidence>
<feature type="coiled-coil region" evidence="1">
    <location>
        <begin position="47"/>
        <end position="105"/>
    </location>
</feature>
<dbReference type="Gene3D" id="3.30.70.60">
    <property type="match status" value="1"/>
</dbReference>
<sequence>MAIDTKFLERVVKAPLAAKLGVAAGVAVLLTAANYFAIGVPAFGDSITETEAKIRKVEGEQKKLDADLIEKTAIANNLNQFRREKELLEQKLAEALAELPDQKNLDELLQLFQDRAVKAGLEIGTIEPQAEQSSGFYARIPVPMTASGNYHEIATFFDALGRLRRIVNISDIVLADPKVVNGKVTVNARFLVTTFMFTEKKSGPAVARSGK</sequence>
<evidence type="ECO:0000256" key="1">
    <source>
        <dbReference type="SAM" id="Coils"/>
    </source>
</evidence>
<reference evidence="4" key="1">
    <citation type="journal article" date="2022" name="Int. J. Syst. Evol. Microbiol.">
        <title>Anaeromyxobacter oryzae sp. nov., Anaeromyxobacter diazotrophicus sp. nov. and Anaeromyxobacter paludicola sp. nov., isolated from paddy soils.</title>
        <authorList>
            <person name="Itoh H."/>
            <person name="Xu Z."/>
            <person name="Mise K."/>
            <person name="Masuda Y."/>
            <person name="Ushijima N."/>
            <person name="Hayakawa C."/>
            <person name="Shiratori Y."/>
            <person name="Senoo K."/>
        </authorList>
    </citation>
    <scope>NUCLEOTIDE SEQUENCE [LARGE SCALE GENOMIC DNA]</scope>
    <source>
        <strain evidence="4">Red630</strain>
    </source>
</reference>
<gene>
    <name evidence="3" type="ORF">AMPC_21390</name>
</gene>
<keyword evidence="2" id="KW-1133">Transmembrane helix</keyword>
<protein>
    <recommendedName>
        <fullName evidence="5">Pilus assembly protein PilO</fullName>
    </recommendedName>
</protein>
<dbReference type="InterPro" id="IPR007445">
    <property type="entry name" value="PilO"/>
</dbReference>
<organism evidence="3 4">
    <name type="scientific">Anaeromyxobacter paludicola</name>
    <dbReference type="NCBI Taxonomy" id="2918171"/>
    <lineage>
        <taxon>Bacteria</taxon>
        <taxon>Pseudomonadati</taxon>
        <taxon>Myxococcota</taxon>
        <taxon>Myxococcia</taxon>
        <taxon>Myxococcales</taxon>
        <taxon>Cystobacterineae</taxon>
        <taxon>Anaeromyxobacteraceae</taxon>
        <taxon>Anaeromyxobacter</taxon>
    </lineage>
</organism>
<feature type="transmembrane region" description="Helical" evidence="2">
    <location>
        <begin position="20"/>
        <end position="43"/>
    </location>
</feature>
<keyword evidence="2" id="KW-0472">Membrane</keyword>
<keyword evidence="2" id="KW-0812">Transmembrane</keyword>
<accession>A0ABN6N783</accession>
<dbReference type="Pfam" id="PF04350">
    <property type="entry name" value="PilO"/>
    <property type="match status" value="1"/>
</dbReference>
<dbReference type="RefSeq" id="WP_248340615.1">
    <property type="nucleotide sequence ID" value="NZ_AP025592.1"/>
</dbReference>
<dbReference type="Proteomes" id="UP001162734">
    <property type="component" value="Chromosome"/>
</dbReference>
<evidence type="ECO:0008006" key="5">
    <source>
        <dbReference type="Google" id="ProtNLM"/>
    </source>
</evidence>
<dbReference type="PANTHER" id="PTHR39555">
    <property type="entry name" value="FIMBRIAL ASSEMBLY PROTEIN PILO-LIKE PROTEIN-RELATED"/>
    <property type="match status" value="1"/>
</dbReference>
<name>A0ABN6N783_9BACT</name>
<keyword evidence="4" id="KW-1185">Reference proteome</keyword>
<proteinExistence type="predicted"/>
<evidence type="ECO:0000313" key="3">
    <source>
        <dbReference type="EMBL" id="BDG09026.1"/>
    </source>
</evidence>
<dbReference type="EMBL" id="AP025592">
    <property type="protein sequence ID" value="BDG09026.1"/>
    <property type="molecule type" value="Genomic_DNA"/>
</dbReference>